<dbReference type="Proteomes" id="UP001180020">
    <property type="component" value="Unassembled WGS sequence"/>
</dbReference>
<evidence type="ECO:0000313" key="2">
    <source>
        <dbReference type="EMBL" id="KAK1288932.1"/>
    </source>
</evidence>
<keyword evidence="3" id="KW-1185">Reference proteome</keyword>
<comment type="caution">
    <text evidence="2">The sequence shown here is derived from an EMBL/GenBank/DDBJ whole genome shotgun (WGS) entry which is preliminary data.</text>
</comment>
<evidence type="ECO:0000313" key="3">
    <source>
        <dbReference type="Proteomes" id="UP001180020"/>
    </source>
</evidence>
<dbReference type="EMBL" id="JAUJYO010000019">
    <property type="protein sequence ID" value="KAK1288932.1"/>
    <property type="molecule type" value="Genomic_DNA"/>
</dbReference>
<accession>A0AAV9CJX0</accession>
<name>A0AAV9CJX0_ACOCL</name>
<proteinExistence type="predicted"/>
<reference evidence="2" key="2">
    <citation type="submission" date="2023-06" db="EMBL/GenBank/DDBJ databases">
        <authorList>
            <person name="Ma L."/>
            <person name="Liu K.-W."/>
            <person name="Li Z."/>
            <person name="Hsiao Y.-Y."/>
            <person name="Qi Y."/>
            <person name="Fu T."/>
            <person name="Tang G."/>
            <person name="Zhang D."/>
            <person name="Sun W.-H."/>
            <person name="Liu D.-K."/>
            <person name="Li Y."/>
            <person name="Chen G.-Z."/>
            <person name="Liu X.-D."/>
            <person name="Liao X.-Y."/>
            <person name="Jiang Y.-T."/>
            <person name="Yu X."/>
            <person name="Hao Y."/>
            <person name="Huang J."/>
            <person name="Zhao X.-W."/>
            <person name="Ke S."/>
            <person name="Chen Y.-Y."/>
            <person name="Wu W.-L."/>
            <person name="Hsu J.-L."/>
            <person name="Lin Y.-F."/>
            <person name="Huang M.-D."/>
            <person name="Li C.-Y."/>
            <person name="Huang L."/>
            <person name="Wang Z.-W."/>
            <person name="Zhao X."/>
            <person name="Zhong W.-Y."/>
            <person name="Peng D.-H."/>
            <person name="Ahmad S."/>
            <person name="Lan S."/>
            <person name="Zhang J.-S."/>
            <person name="Tsai W.-C."/>
            <person name="Van De Peer Y."/>
            <person name="Liu Z.-J."/>
        </authorList>
    </citation>
    <scope>NUCLEOTIDE SEQUENCE</scope>
    <source>
        <strain evidence="2">CP</strain>
        <tissue evidence="2">Leaves</tissue>
    </source>
</reference>
<reference evidence="2" key="1">
    <citation type="journal article" date="2023" name="Nat. Commun.">
        <title>Diploid and tetraploid genomes of Acorus and the evolution of monocots.</title>
        <authorList>
            <person name="Ma L."/>
            <person name="Liu K.W."/>
            <person name="Li Z."/>
            <person name="Hsiao Y.Y."/>
            <person name="Qi Y."/>
            <person name="Fu T."/>
            <person name="Tang G.D."/>
            <person name="Zhang D."/>
            <person name="Sun W.H."/>
            <person name="Liu D.K."/>
            <person name="Li Y."/>
            <person name="Chen G.Z."/>
            <person name="Liu X.D."/>
            <person name="Liao X.Y."/>
            <person name="Jiang Y.T."/>
            <person name="Yu X."/>
            <person name="Hao Y."/>
            <person name="Huang J."/>
            <person name="Zhao X.W."/>
            <person name="Ke S."/>
            <person name="Chen Y.Y."/>
            <person name="Wu W.L."/>
            <person name="Hsu J.L."/>
            <person name="Lin Y.F."/>
            <person name="Huang M.D."/>
            <person name="Li C.Y."/>
            <person name="Huang L."/>
            <person name="Wang Z.W."/>
            <person name="Zhao X."/>
            <person name="Zhong W.Y."/>
            <person name="Peng D.H."/>
            <person name="Ahmad S."/>
            <person name="Lan S."/>
            <person name="Zhang J.S."/>
            <person name="Tsai W.C."/>
            <person name="Van de Peer Y."/>
            <person name="Liu Z.J."/>
        </authorList>
    </citation>
    <scope>NUCLEOTIDE SEQUENCE</scope>
    <source>
        <strain evidence="2">CP</strain>
    </source>
</reference>
<gene>
    <name evidence="2" type="ORF">QJS10_CPB19g01224</name>
</gene>
<sequence length="72" mass="7335">MAGGWRAQVILESWSSGVGGFRGGGREEEEGDQEGFGGGGDGAERGGGVVCVGGGGTRIRWRGLVREGRRVG</sequence>
<evidence type="ECO:0000256" key="1">
    <source>
        <dbReference type="SAM" id="MobiDB-lite"/>
    </source>
</evidence>
<feature type="region of interest" description="Disordered" evidence="1">
    <location>
        <begin position="18"/>
        <end position="49"/>
    </location>
</feature>
<organism evidence="2 3">
    <name type="scientific">Acorus calamus</name>
    <name type="common">Sweet flag</name>
    <dbReference type="NCBI Taxonomy" id="4465"/>
    <lineage>
        <taxon>Eukaryota</taxon>
        <taxon>Viridiplantae</taxon>
        <taxon>Streptophyta</taxon>
        <taxon>Embryophyta</taxon>
        <taxon>Tracheophyta</taxon>
        <taxon>Spermatophyta</taxon>
        <taxon>Magnoliopsida</taxon>
        <taxon>Liliopsida</taxon>
        <taxon>Acoraceae</taxon>
        <taxon>Acorus</taxon>
    </lineage>
</organism>
<protein>
    <submittedName>
        <fullName evidence="2">Uncharacterized protein</fullName>
    </submittedName>
</protein>
<dbReference type="AlphaFoldDB" id="A0AAV9CJX0"/>
<feature type="compositionally biased region" description="Gly residues" evidence="1">
    <location>
        <begin position="34"/>
        <end position="49"/>
    </location>
</feature>